<dbReference type="EMBL" id="CAJPDQ010000005">
    <property type="protein sequence ID" value="CAF9909363.1"/>
    <property type="molecule type" value="Genomic_DNA"/>
</dbReference>
<dbReference type="OrthoDB" id="539213at2759"/>
<evidence type="ECO:0000256" key="2">
    <source>
        <dbReference type="ARBA" id="ARBA00023043"/>
    </source>
</evidence>
<keyword evidence="5" id="KW-1185">Reference proteome</keyword>
<dbReference type="PANTHER" id="PTHR24123">
    <property type="entry name" value="ANKYRIN REPEAT-CONTAINING"/>
    <property type="match status" value="1"/>
</dbReference>
<feature type="repeat" description="ANK" evidence="3">
    <location>
        <begin position="221"/>
        <end position="259"/>
    </location>
</feature>
<evidence type="ECO:0000256" key="3">
    <source>
        <dbReference type="PROSITE-ProRule" id="PRU00023"/>
    </source>
</evidence>
<dbReference type="InterPro" id="IPR051165">
    <property type="entry name" value="Multifunctional_ANK_Repeat"/>
</dbReference>
<dbReference type="InterPro" id="IPR002110">
    <property type="entry name" value="Ankyrin_rpt"/>
</dbReference>
<dbReference type="SMART" id="SM00248">
    <property type="entry name" value="ANK"/>
    <property type="match status" value="5"/>
</dbReference>
<proteinExistence type="predicted"/>
<dbReference type="Gene3D" id="1.25.40.20">
    <property type="entry name" value="Ankyrin repeat-containing domain"/>
    <property type="match status" value="1"/>
</dbReference>
<name>A0A8H3EPR3_9LECA</name>
<dbReference type="SUPFAM" id="SSF48403">
    <property type="entry name" value="Ankyrin repeat"/>
    <property type="match status" value="1"/>
</dbReference>
<gene>
    <name evidence="4" type="ORF">GOMPHAMPRED_006725</name>
</gene>
<dbReference type="AlphaFoldDB" id="A0A8H3EPR3"/>
<reference evidence="4" key="1">
    <citation type="submission" date="2021-03" db="EMBL/GenBank/DDBJ databases">
        <authorList>
            <person name="Tagirdzhanova G."/>
        </authorList>
    </citation>
    <scope>NUCLEOTIDE SEQUENCE</scope>
</reference>
<evidence type="ECO:0000313" key="5">
    <source>
        <dbReference type="Proteomes" id="UP000664169"/>
    </source>
</evidence>
<accession>A0A8H3EPR3</accession>
<dbReference type="InterPro" id="IPR036770">
    <property type="entry name" value="Ankyrin_rpt-contain_sf"/>
</dbReference>
<evidence type="ECO:0000256" key="1">
    <source>
        <dbReference type="ARBA" id="ARBA00022737"/>
    </source>
</evidence>
<comment type="caution">
    <text evidence="4">The sequence shown here is derived from an EMBL/GenBank/DDBJ whole genome shotgun (WGS) entry which is preliminary data.</text>
</comment>
<dbReference type="PROSITE" id="PS50088">
    <property type="entry name" value="ANK_REPEAT"/>
    <property type="match status" value="1"/>
</dbReference>
<keyword evidence="2 3" id="KW-0040">ANK repeat</keyword>
<evidence type="ECO:0000313" key="4">
    <source>
        <dbReference type="EMBL" id="CAF9909363.1"/>
    </source>
</evidence>
<organism evidence="4 5">
    <name type="scientific">Gomphillus americanus</name>
    <dbReference type="NCBI Taxonomy" id="1940652"/>
    <lineage>
        <taxon>Eukaryota</taxon>
        <taxon>Fungi</taxon>
        <taxon>Dikarya</taxon>
        <taxon>Ascomycota</taxon>
        <taxon>Pezizomycotina</taxon>
        <taxon>Lecanoromycetes</taxon>
        <taxon>OSLEUM clade</taxon>
        <taxon>Ostropomycetidae</taxon>
        <taxon>Ostropales</taxon>
        <taxon>Graphidaceae</taxon>
        <taxon>Gomphilloideae</taxon>
        <taxon>Gomphillus</taxon>
    </lineage>
</organism>
<protein>
    <submittedName>
        <fullName evidence="4">Uncharacterized protein</fullName>
    </submittedName>
</protein>
<dbReference type="Proteomes" id="UP000664169">
    <property type="component" value="Unassembled WGS sequence"/>
</dbReference>
<dbReference type="Pfam" id="PF00023">
    <property type="entry name" value="Ank"/>
    <property type="match status" value="2"/>
</dbReference>
<dbReference type="PANTHER" id="PTHR24123:SF33">
    <property type="entry name" value="PROTEIN HOS4"/>
    <property type="match status" value="1"/>
</dbReference>
<sequence length="288" mass="31486">MLVGTPPEWVIPDDVDADTDLIKAIVSACRRGSVDAFKKLYKSKGITPDSTILSCAIGNYIEMASNAGAYFQNPSTRLVLPWEERMTDLSYSVLSAIERGDLEIVELFLRAGMPLMPLIEDSYNRMETLLEQAVRCDQVEIAAMLLNYGANPNEGVSGLGATCVALAAIYSRHAMVHLLMERGGNIQDSNALWVMAHLGAEAEAGQTVLDIGADINQNFTAGGTALHSAAYANPIKYAAGTEFARWLLHRGIDPTIEDDEGKTALQVAEERGHTQLRDLIHSWIQEHR</sequence>
<keyword evidence="1" id="KW-0677">Repeat</keyword>